<organism evidence="5 6">
    <name type="scientific">Chitinophaga rupis</name>
    <dbReference type="NCBI Taxonomy" id="573321"/>
    <lineage>
        <taxon>Bacteria</taxon>
        <taxon>Pseudomonadati</taxon>
        <taxon>Bacteroidota</taxon>
        <taxon>Chitinophagia</taxon>
        <taxon>Chitinophagales</taxon>
        <taxon>Chitinophagaceae</taxon>
        <taxon>Chitinophaga</taxon>
    </lineage>
</organism>
<evidence type="ECO:0000256" key="2">
    <source>
        <dbReference type="ARBA" id="ARBA00023125"/>
    </source>
</evidence>
<dbReference type="EMBL" id="FOBB01000001">
    <property type="protein sequence ID" value="SEK56939.1"/>
    <property type="molecule type" value="Genomic_DNA"/>
</dbReference>
<name>A0A1H7I336_9BACT</name>
<dbReference type="GO" id="GO:0003700">
    <property type="term" value="F:DNA-binding transcription factor activity"/>
    <property type="evidence" value="ECO:0007669"/>
    <property type="project" value="InterPro"/>
</dbReference>
<dbReference type="PANTHER" id="PTHR43280">
    <property type="entry name" value="ARAC-FAMILY TRANSCRIPTIONAL REGULATOR"/>
    <property type="match status" value="1"/>
</dbReference>
<evidence type="ECO:0000256" key="1">
    <source>
        <dbReference type="ARBA" id="ARBA00023015"/>
    </source>
</evidence>
<dbReference type="Proteomes" id="UP000198984">
    <property type="component" value="Unassembled WGS sequence"/>
</dbReference>
<keyword evidence="1" id="KW-0805">Transcription regulation</keyword>
<proteinExistence type="predicted"/>
<dbReference type="InterPro" id="IPR020449">
    <property type="entry name" value="Tscrpt_reg_AraC-type_HTH"/>
</dbReference>
<dbReference type="PROSITE" id="PS01124">
    <property type="entry name" value="HTH_ARAC_FAMILY_2"/>
    <property type="match status" value="1"/>
</dbReference>
<gene>
    <name evidence="5" type="ORF">SAMN04488505_101453</name>
</gene>
<keyword evidence="6" id="KW-1185">Reference proteome</keyword>
<keyword evidence="2 5" id="KW-0238">DNA-binding</keyword>
<evidence type="ECO:0000259" key="4">
    <source>
        <dbReference type="PROSITE" id="PS01124"/>
    </source>
</evidence>
<dbReference type="STRING" id="573321.SAMN04488505_101453"/>
<dbReference type="GO" id="GO:0043565">
    <property type="term" value="F:sequence-specific DNA binding"/>
    <property type="evidence" value="ECO:0007669"/>
    <property type="project" value="InterPro"/>
</dbReference>
<dbReference type="AlphaFoldDB" id="A0A1H7I336"/>
<protein>
    <submittedName>
        <fullName evidence="5">AraC-type DNA-binding protein</fullName>
    </submittedName>
</protein>
<dbReference type="Gene3D" id="1.10.10.60">
    <property type="entry name" value="Homeodomain-like"/>
    <property type="match status" value="1"/>
</dbReference>
<evidence type="ECO:0000256" key="3">
    <source>
        <dbReference type="ARBA" id="ARBA00023163"/>
    </source>
</evidence>
<feature type="domain" description="HTH araC/xylS-type" evidence="4">
    <location>
        <begin position="226"/>
        <end position="324"/>
    </location>
</feature>
<dbReference type="PRINTS" id="PR00032">
    <property type="entry name" value="HTHARAC"/>
</dbReference>
<evidence type="ECO:0000313" key="6">
    <source>
        <dbReference type="Proteomes" id="UP000198984"/>
    </source>
</evidence>
<dbReference type="OrthoDB" id="644174at2"/>
<dbReference type="InterPro" id="IPR009057">
    <property type="entry name" value="Homeodomain-like_sf"/>
</dbReference>
<dbReference type="SUPFAM" id="SSF46689">
    <property type="entry name" value="Homeodomain-like"/>
    <property type="match status" value="1"/>
</dbReference>
<dbReference type="PANTHER" id="PTHR43280:SF2">
    <property type="entry name" value="HTH-TYPE TRANSCRIPTIONAL REGULATOR EXSA"/>
    <property type="match status" value="1"/>
</dbReference>
<evidence type="ECO:0000313" key="5">
    <source>
        <dbReference type="EMBL" id="SEK56939.1"/>
    </source>
</evidence>
<dbReference type="SMART" id="SM00342">
    <property type="entry name" value="HTH_ARAC"/>
    <property type="match status" value="1"/>
</dbReference>
<dbReference type="RefSeq" id="WP_089906517.1">
    <property type="nucleotide sequence ID" value="NZ_FOBB01000001.1"/>
</dbReference>
<dbReference type="InterPro" id="IPR018060">
    <property type="entry name" value="HTH_AraC"/>
</dbReference>
<dbReference type="Pfam" id="PF12833">
    <property type="entry name" value="HTH_18"/>
    <property type="match status" value="1"/>
</dbReference>
<sequence>MNVLIAPDQIKDPGQEIVIPDHLHPYLVPWGTRQYRQYKFGTILTQTFLHKHYRIYIYRFMITQPVNLFFAVDEPTIALRHMLEGSVYAEVQGFGRVELEPQRYNLIYLPTSINEAWFEAGPAESLHMELEYTWLEEMAESNEEIAELMNRVMTVSNEGKLMQPALIDYNVHETLHAMRHSQETGGILLMEFKTGILKILTQYGKVLKEQDQLDGLPDIPNKELLVKIWEMVKANPHIHHTLARLARMNHMHEKTLSRHFQRLFKISLPAFVHKQCMARAYHLITTTEQNLSDIAYDLGYTEISNFNRAFKKHHGIPPQALRNMR</sequence>
<keyword evidence="3" id="KW-0804">Transcription</keyword>
<reference evidence="5 6" key="1">
    <citation type="submission" date="2016-10" db="EMBL/GenBank/DDBJ databases">
        <authorList>
            <person name="de Groot N.N."/>
        </authorList>
    </citation>
    <scope>NUCLEOTIDE SEQUENCE [LARGE SCALE GENOMIC DNA]</scope>
    <source>
        <strain evidence="5 6">DSM 21039</strain>
    </source>
</reference>
<accession>A0A1H7I336</accession>